<protein>
    <submittedName>
        <fullName evidence="2">Uncharacterized protein</fullName>
    </submittedName>
</protein>
<feature type="compositionally biased region" description="Low complexity" evidence="1">
    <location>
        <begin position="170"/>
        <end position="189"/>
    </location>
</feature>
<dbReference type="EMBL" id="KV784366">
    <property type="protein sequence ID" value="OEU11998.1"/>
    <property type="molecule type" value="Genomic_DNA"/>
</dbReference>
<sequence>MQSINGPKKYIKGEANKLVLNPEYKRWMETKLKNEDNHNNNPVEDTTDNDSTPFAVAVAVAVAVGIESDVPTDPLIHVDSEKFHQSAELELLRSENQRLHELERSENQRKGKEELELLRLENQRLHELEQLKEERDRLEKARKESEDLRLLKEENEKLKRIAKKNRNKKTAASSASSAPKPKPTPKSSSDTQLFAATVPKHIRPGQTFKVNVKGTDYVVTCPRNAKGGQVIHVPITIISQRTGPTLYSAKVPMGVRPGMTFKIQAKGKIYNVICPRGAHGGQTIRVPLR</sequence>
<name>A0A1E7F1C7_9STRA</name>
<dbReference type="Proteomes" id="UP000095751">
    <property type="component" value="Unassembled WGS sequence"/>
</dbReference>
<reference evidence="2 3" key="1">
    <citation type="submission" date="2016-09" db="EMBL/GenBank/DDBJ databases">
        <title>Extensive genetic diversity and differential bi-allelic expression allows diatom success in the polar Southern Ocean.</title>
        <authorList>
            <consortium name="DOE Joint Genome Institute"/>
            <person name="Mock T."/>
            <person name="Otillar R.P."/>
            <person name="Strauss J."/>
            <person name="Dupont C."/>
            <person name="Frickenhaus S."/>
            <person name="Maumus F."/>
            <person name="Mcmullan M."/>
            <person name="Sanges R."/>
            <person name="Schmutz J."/>
            <person name="Toseland A."/>
            <person name="Valas R."/>
            <person name="Veluchamy A."/>
            <person name="Ward B.J."/>
            <person name="Allen A."/>
            <person name="Barry K."/>
            <person name="Falciatore A."/>
            <person name="Ferrante M."/>
            <person name="Fortunato A.E."/>
            <person name="Gloeckner G."/>
            <person name="Gruber A."/>
            <person name="Hipkin R."/>
            <person name="Janech M."/>
            <person name="Kroth P."/>
            <person name="Leese F."/>
            <person name="Lindquist E."/>
            <person name="Lyon B.R."/>
            <person name="Martin J."/>
            <person name="Mayer C."/>
            <person name="Parker M."/>
            <person name="Quesneville H."/>
            <person name="Raymond J."/>
            <person name="Uhlig C."/>
            <person name="Valentin K.U."/>
            <person name="Worden A.Z."/>
            <person name="Armbrust E.V."/>
            <person name="Bowler C."/>
            <person name="Green B."/>
            <person name="Moulton V."/>
            <person name="Van Oosterhout C."/>
            <person name="Grigoriev I."/>
        </authorList>
    </citation>
    <scope>NUCLEOTIDE SEQUENCE [LARGE SCALE GENOMIC DNA]</scope>
    <source>
        <strain evidence="2 3">CCMP1102</strain>
    </source>
</reference>
<dbReference type="KEGG" id="fcy:FRACYDRAFT_245124"/>
<gene>
    <name evidence="2" type="ORF">FRACYDRAFT_245124</name>
</gene>
<proteinExistence type="predicted"/>
<evidence type="ECO:0000313" key="2">
    <source>
        <dbReference type="EMBL" id="OEU11998.1"/>
    </source>
</evidence>
<feature type="compositionally biased region" description="Basic residues" evidence="1">
    <location>
        <begin position="160"/>
        <end position="169"/>
    </location>
</feature>
<evidence type="ECO:0000313" key="3">
    <source>
        <dbReference type="Proteomes" id="UP000095751"/>
    </source>
</evidence>
<accession>A0A1E7F1C7</accession>
<organism evidence="2 3">
    <name type="scientific">Fragilariopsis cylindrus CCMP1102</name>
    <dbReference type="NCBI Taxonomy" id="635003"/>
    <lineage>
        <taxon>Eukaryota</taxon>
        <taxon>Sar</taxon>
        <taxon>Stramenopiles</taxon>
        <taxon>Ochrophyta</taxon>
        <taxon>Bacillariophyta</taxon>
        <taxon>Bacillariophyceae</taxon>
        <taxon>Bacillariophycidae</taxon>
        <taxon>Bacillariales</taxon>
        <taxon>Bacillariaceae</taxon>
        <taxon>Fragilariopsis</taxon>
    </lineage>
</organism>
<dbReference type="AlphaFoldDB" id="A0A1E7F1C7"/>
<keyword evidence="3" id="KW-1185">Reference proteome</keyword>
<evidence type="ECO:0000256" key="1">
    <source>
        <dbReference type="SAM" id="MobiDB-lite"/>
    </source>
</evidence>
<feature type="region of interest" description="Disordered" evidence="1">
    <location>
        <begin position="160"/>
        <end position="191"/>
    </location>
</feature>
<dbReference type="InParanoid" id="A0A1E7F1C7"/>